<evidence type="ECO:0000313" key="3">
    <source>
        <dbReference type="Proteomes" id="UP000199373"/>
    </source>
</evidence>
<evidence type="ECO:0000259" key="1">
    <source>
        <dbReference type="PROSITE" id="PS51841"/>
    </source>
</evidence>
<dbReference type="EMBL" id="FOIQ01000004">
    <property type="protein sequence ID" value="SEW14493.1"/>
    <property type="molecule type" value="Genomic_DNA"/>
</dbReference>
<dbReference type="Pfam" id="PF08757">
    <property type="entry name" value="CotH"/>
    <property type="match status" value="1"/>
</dbReference>
<dbReference type="PROSITE" id="PS51841">
    <property type="entry name" value="LTD"/>
    <property type="match status" value="1"/>
</dbReference>
<dbReference type="InterPro" id="IPR014867">
    <property type="entry name" value="Spore_coat_CotH_CotH2/3/7"/>
</dbReference>
<organism evidence="2 3">
    <name type="scientific">Prevotella aff. ruminicola Tc2-24</name>
    <dbReference type="NCBI Taxonomy" id="81582"/>
    <lineage>
        <taxon>Bacteria</taxon>
        <taxon>Pseudomonadati</taxon>
        <taxon>Bacteroidota</taxon>
        <taxon>Bacteroidia</taxon>
        <taxon>Bacteroidales</taxon>
        <taxon>Prevotellaceae</taxon>
        <taxon>Prevotella</taxon>
    </lineage>
</organism>
<dbReference type="InterPro" id="IPR059177">
    <property type="entry name" value="GH29D-like_dom"/>
</dbReference>
<dbReference type="Proteomes" id="UP000199373">
    <property type="component" value="Unassembled WGS sequence"/>
</dbReference>
<dbReference type="SUPFAM" id="SSF74853">
    <property type="entry name" value="Lamin A/C globular tail domain"/>
    <property type="match status" value="1"/>
</dbReference>
<gene>
    <name evidence="2" type="ORF">SAMN04487850_1808</name>
</gene>
<reference evidence="2 3" key="1">
    <citation type="submission" date="2016-10" db="EMBL/GenBank/DDBJ databases">
        <authorList>
            <person name="de Groot N.N."/>
        </authorList>
    </citation>
    <scope>NUCLEOTIDE SEQUENCE [LARGE SCALE GENOMIC DNA]</scope>
    <source>
        <strain evidence="2 3">TC2-24</strain>
    </source>
</reference>
<dbReference type="Pfam" id="PF00932">
    <property type="entry name" value="LTD"/>
    <property type="match status" value="1"/>
</dbReference>
<name>A0A1I0PJN0_9BACT</name>
<feature type="domain" description="LTD" evidence="1">
    <location>
        <begin position="19"/>
        <end position="134"/>
    </location>
</feature>
<proteinExistence type="predicted"/>
<evidence type="ECO:0000313" key="2">
    <source>
        <dbReference type="EMBL" id="SEW14493.1"/>
    </source>
</evidence>
<dbReference type="AlphaFoldDB" id="A0A1I0PJN0"/>
<dbReference type="Pfam" id="PF13290">
    <property type="entry name" value="CHB_HEX_C_1"/>
    <property type="match status" value="1"/>
</dbReference>
<dbReference type="RefSeq" id="WP_091916014.1">
    <property type="nucleotide sequence ID" value="NZ_FOIQ01000004.1"/>
</dbReference>
<protein>
    <submittedName>
        <fullName evidence="2">Lamin Tail Domain</fullName>
    </submittedName>
</protein>
<dbReference type="InterPro" id="IPR001322">
    <property type="entry name" value="Lamin_tail_dom"/>
</dbReference>
<dbReference type="InterPro" id="IPR036415">
    <property type="entry name" value="Lamin_tail_dom_sf"/>
</dbReference>
<keyword evidence="3" id="KW-1185">Reference proteome</keyword>
<accession>A0A1I0PJN0</accession>
<dbReference type="Gene3D" id="2.60.40.1260">
    <property type="entry name" value="Lamin Tail domain"/>
    <property type="match status" value="1"/>
</dbReference>
<sequence length="794" mass="91187">MHRIKHIFAIALTLTAQTSWAQEQRGHLVINELMQSNIDGIMDDLREFPDSWVEVYNPDSVAVNLKDYQIGGTNRPQQAYQLPDKVVGAKQHVVIYCDKEGQKMHTNFRLESGKNCEVYLFKDGQVVDQVSGLKKQPAPGIAYGRKDDGGEEWGYQLTPTPEAVNCGRVCAHDHILGHPVFSRDGQVFTSQQQVQLTLTVPEDSPEGTIICYTTDGTEPDTTSTRYVAPIDINTNRVIRARLFCNGWLSPRSTTHSYIFFTRRLTLPVVSIVTNSRYLDSSYMGIFTNNSNGNRKDWRRPINIEYFTEGNTPSQLNLLCETRVAGGATRSATKKSMAIYAHKRFGTKRFEHEFFPDQRPGITDYKSLVLRNAGNDFDYLYMRDAIVQRTMAEHADLDWQAWQPAIVYINGNYHGILNIRERGNEDNVYTNHDGLEDIDLIENWSDLKEGSWENYNQFKAFYSQDGHTMEEYEQWMDCQEFINLMAMNLYFNNLDFPGNNIIMWRPRAEGGRWRWIAKDADFTLGLYDEKVDYKILKWLYNPHIDHARDWGANSEKATLLFRQLMEDADFRREFIDRCAIYMGDFMNERGIRAIWDPMYDKIRYEYPNHRKLINQWWPVYNDELTHARNWLEKRTNEFYTQLGNFYHLGNAIPLIINKDGEATQNIRLSFNGVRLSNEVFNGRFYADRVISLEGGAGEGQMISGWHIKKVAGSSVTEEFVAGEKLSMAMPACNSLTITAAIVPGQTGISTLRSDATYPQGIYDLSGRKVRIGTTSLDGLPKGVYIVNGKKVVKTR</sequence>